<feature type="region of interest" description="Disordered" evidence="1">
    <location>
        <begin position="43"/>
        <end position="70"/>
    </location>
</feature>
<feature type="compositionally biased region" description="Polar residues" evidence="1">
    <location>
        <begin position="46"/>
        <end position="61"/>
    </location>
</feature>
<keyword evidence="3" id="KW-1185">Reference proteome</keyword>
<reference evidence="2 3" key="1">
    <citation type="submission" date="2019-05" db="EMBL/GenBank/DDBJ databases">
        <title>Another draft genome of Portunus trituberculatus and its Hox gene families provides insights of decapod evolution.</title>
        <authorList>
            <person name="Jeong J.-H."/>
            <person name="Song I."/>
            <person name="Kim S."/>
            <person name="Choi T."/>
            <person name="Kim D."/>
            <person name="Ryu S."/>
            <person name="Kim W."/>
        </authorList>
    </citation>
    <scope>NUCLEOTIDE SEQUENCE [LARGE SCALE GENOMIC DNA]</scope>
    <source>
        <tissue evidence="2">Muscle</tissue>
    </source>
</reference>
<accession>A0A5B7G7U5</accession>
<sequence length="159" mass="16876">MVQALVWIMKSLDSTNLQCQVTLNQTRQLVTSEYHVVISPHPVTRLTGQDGKQNDTANPATSARKPSRQSRVAVKPALGSPLPVGTLPPALKESSVPCCLSAFNFSMSFLNSAIASISVAQRAACTSSWDGEGEGDICRGTVRPADKADGVQSHLLEDG</sequence>
<evidence type="ECO:0000256" key="1">
    <source>
        <dbReference type="SAM" id="MobiDB-lite"/>
    </source>
</evidence>
<gene>
    <name evidence="2" type="ORF">E2C01_047182</name>
</gene>
<comment type="caution">
    <text evidence="2">The sequence shown here is derived from an EMBL/GenBank/DDBJ whole genome shotgun (WGS) entry which is preliminary data.</text>
</comment>
<proteinExistence type="predicted"/>
<name>A0A5B7G7U5_PORTR</name>
<dbReference type="EMBL" id="VSRR010011509">
    <property type="protein sequence ID" value="MPC53293.1"/>
    <property type="molecule type" value="Genomic_DNA"/>
</dbReference>
<organism evidence="2 3">
    <name type="scientific">Portunus trituberculatus</name>
    <name type="common">Swimming crab</name>
    <name type="synonym">Neptunus trituberculatus</name>
    <dbReference type="NCBI Taxonomy" id="210409"/>
    <lineage>
        <taxon>Eukaryota</taxon>
        <taxon>Metazoa</taxon>
        <taxon>Ecdysozoa</taxon>
        <taxon>Arthropoda</taxon>
        <taxon>Crustacea</taxon>
        <taxon>Multicrustacea</taxon>
        <taxon>Malacostraca</taxon>
        <taxon>Eumalacostraca</taxon>
        <taxon>Eucarida</taxon>
        <taxon>Decapoda</taxon>
        <taxon>Pleocyemata</taxon>
        <taxon>Brachyura</taxon>
        <taxon>Eubrachyura</taxon>
        <taxon>Portunoidea</taxon>
        <taxon>Portunidae</taxon>
        <taxon>Portuninae</taxon>
        <taxon>Portunus</taxon>
    </lineage>
</organism>
<evidence type="ECO:0000313" key="3">
    <source>
        <dbReference type="Proteomes" id="UP000324222"/>
    </source>
</evidence>
<dbReference type="AlphaFoldDB" id="A0A5B7G7U5"/>
<dbReference type="Proteomes" id="UP000324222">
    <property type="component" value="Unassembled WGS sequence"/>
</dbReference>
<protein>
    <submittedName>
        <fullName evidence="2">Uncharacterized protein</fullName>
    </submittedName>
</protein>
<evidence type="ECO:0000313" key="2">
    <source>
        <dbReference type="EMBL" id="MPC53293.1"/>
    </source>
</evidence>